<organism evidence="1">
    <name type="scientific">viral metagenome</name>
    <dbReference type="NCBI Taxonomy" id="1070528"/>
    <lineage>
        <taxon>unclassified sequences</taxon>
        <taxon>metagenomes</taxon>
        <taxon>organismal metagenomes</taxon>
    </lineage>
</organism>
<gene>
    <name evidence="1" type="ORF">TM448A00064_0124</name>
    <name evidence="2" type="ORF">TM448B00061_0133</name>
</gene>
<name>A0A6H1Z9I2_9ZZZZ</name>
<accession>A0A6H1Z9I2</accession>
<dbReference type="AlphaFoldDB" id="A0A6H1Z9I2"/>
<sequence>MRETLSEAYKIRALQRWFVSCHVEYRRHSLCPPQPRAVLRRRVAARATGPERGLIEQGSAIGEGAL</sequence>
<reference evidence="1" key="1">
    <citation type="submission" date="2020-03" db="EMBL/GenBank/DDBJ databases">
        <title>The deep terrestrial virosphere.</title>
        <authorList>
            <person name="Holmfeldt K."/>
            <person name="Nilsson E."/>
            <person name="Simone D."/>
            <person name="Lopez-Fernandez M."/>
            <person name="Wu X."/>
            <person name="de Brujin I."/>
            <person name="Lundin D."/>
            <person name="Andersson A."/>
            <person name="Bertilsson S."/>
            <person name="Dopson M."/>
        </authorList>
    </citation>
    <scope>NUCLEOTIDE SEQUENCE</scope>
    <source>
        <strain evidence="1">TM448A00064</strain>
        <strain evidence="2">TM448B00061</strain>
    </source>
</reference>
<dbReference type="EMBL" id="MT144588">
    <property type="protein sequence ID" value="QJH93513.1"/>
    <property type="molecule type" value="Genomic_DNA"/>
</dbReference>
<dbReference type="EMBL" id="MT143971">
    <property type="protein sequence ID" value="QJA43945.1"/>
    <property type="molecule type" value="Genomic_DNA"/>
</dbReference>
<evidence type="ECO:0000313" key="1">
    <source>
        <dbReference type="EMBL" id="QJA43945.1"/>
    </source>
</evidence>
<evidence type="ECO:0000313" key="2">
    <source>
        <dbReference type="EMBL" id="QJH93513.1"/>
    </source>
</evidence>
<protein>
    <submittedName>
        <fullName evidence="1">Uncharacterized protein</fullName>
    </submittedName>
</protein>
<proteinExistence type="predicted"/>